<dbReference type="InterPro" id="IPR043426">
    <property type="entry name" value="MltB-like"/>
</dbReference>
<name>A0A285UX49_9ACTN</name>
<feature type="compositionally biased region" description="Gly residues" evidence="1">
    <location>
        <begin position="341"/>
        <end position="368"/>
    </location>
</feature>
<dbReference type="AlphaFoldDB" id="A0A285UX49"/>
<dbReference type="PANTHER" id="PTHR30163:SF8">
    <property type="entry name" value="LYTIC MUREIN TRANSGLYCOSYLASE"/>
    <property type="match status" value="1"/>
</dbReference>
<gene>
    <name evidence="3" type="ORF">SAMN05660748_0130</name>
</gene>
<evidence type="ECO:0000313" key="4">
    <source>
        <dbReference type="Proteomes" id="UP000219435"/>
    </source>
</evidence>
<dbReference type="CDD" id="cd13399">
    <property type="entry name" value="Slt35-like"/>
    <property type="match status" value="1"/>
</dbReference>
<evidence type="ECO:0000259" key="2">
    <source>
        <dbReference type="Pfam" id="PF13406"/>
    </source>
</evidence>
<keyword evidence="4" id="KW-1185">Reference proteome</keyword>
<sequence>MRKSMRARGTARTPGNRRHRALLLAAAVIGSAGFFSGVSASTGDGGGLQEADAETSTERPATSPLSRGAPDGAITLPPLPAAVPRPQPATPAVITGLAENGIPNVALNAYRVAATRMNASKPTCGIDWSLLAAIGRVESNHGRYGGATLNPDGTSTPEIRGPALNGVQFAFISDSDDGAFDRDSQYDRAVGPMQFIPTTWRSYAVDADGDGTTDPFDIDDASLAAANYLCTAGGDLRTDAGQRKAVFAYNHSDEYVAQVLALARSYATGVPVDSLPLSGDTSSPVPPPSGSFRSPAAPGPALGVRDTTPASGDTVLLGGNPGAPPPSGDAPAGQPGAPAQPGGGSGAPAPAGGGGSGAVPAPGNGGGAPAPAPAPAAPAPPAPAAPALPLPLPPAPLPAPALPAPAPSLPPPPPVVELVPGVTCTLLGPLGVKLIPGLPVCP</sequence>
<protein>
    <submittedName>
        <fullName evidence="3">Membrane-bound lytic murein transglycosylase B</fullName>
    </submittedName>
</protein>
<reference evidence="4" key="1">
    <citation type="submission" date="2017-08" db="EMBL/GenBank/DDBJ databases">
        <authorList>
            <person name="Varghese N."/>
            <person name="Submissions S."/>
        </authorList>
    </citation>
    <scope>NUCLEOTIDE SEQUENCE [LARGE SCALE GENOMIC DNA]</scope>
    <source>
        <strain evidence="4">DSM 4725</strain>
    </source>
</reference>
<dbReference type="GO" id="GO:0008933">
    <property type="term" value="F:peptidoglycan lytic transglycosylase activity"/>
    <property type="evidence" value="ECO:0007669"/>
    <property type="project" value="TreeGrafter"/>
</dbReference>
<evidence type="ECO:0000313" key="3">
    <source>
        <dbReference type="EMBL" id="SOC46257.1"/>
    </source>
</evidence>
<dbReference type="Proteomes" id="UP000219435">
    <property type="component" value="Unassembled WGS sequence"/>
</dbReference>
<dbReference type="GO" id="GO:0009253">
    <property type="term" value="P:peptidoglycan catabolic process"/>
    <property type="evidence" value="ECO:0007669"/>
    <property type="project" value="TreeGrafter"/>
</dbReference>
<feature type="domain" description="Transglycosylase SLT" evidence="2">
    <location>
        <begin position="121"/>
        <end position="233"/>
    </location>
</feature>
<dbReference type="InterPro" id="IPR031304">
    <property type="entry name" value="SLT_2"/>
</dbReference>
<dbReference type="EMBL" id="OBQI01000001">
    <property type="protein sequence ID" value="SOC46257.1"/>
    <property type="molecule type" value="Genomic_DNA"/>
</dbReference>
<feature type="region of interest" description="Disordered" evidence="1">
    <location>
        <begin position="43"/>
        <end position="73"/>
    </location>
</feature>
<dbReference type="SUPFAM" id="SSF53955">
    <property type="entry name" value="Lysozyme-like"/>
    <property type="match status" value="1"/>
</dbReference>
<feature type="region of interest" description="Disordered" evidence="1">
    <location>
        <begin position="277"/>
        <end position="409"/>
    </location>
</feature>
<dbReference type="Pfam" id="PF13406">
    <property type="entry name" value="SLT_2"/>
    <property type="match status" value="1"/>
</dbReference>
<dbReference type="Gene3D" id="1.10.530.10">
    <property type="match status" value="1"/>
</dbReference>
<accession>A0A285UX49</accession>
<proteinExistence type="predicted"/>
<feature type="compositionally biased region" description="Low complexity" evidence="1">
    <location>
        <begin position="329"/>
        <end position="340"/>
    </location>
</feature>
<dbReference type="PANTHER" id="PTHR30163">
    <property type="entry name" value="MEMBRANE-BOUND LYTIC MUREIN TRANSGLYCOSYLASE B"/>
    <property type="match status" value="1"/>
</dbReference>
<dbReference type="OrthoDB" id="9796191at2"/>
<evidence type="ECO:0000256" key="1">
    <source>
        <dbReference type="SAM" id="MobiDB-lite"/>
    </source>
</evidence>
<dbReference type="InterPro" id="IPR023346">
    <property type="entry name" value="Lysozyme-like_dom_sf"/>
</dbReference>
<feature type="compositionally biased region" description="Pro residues" evidence="1">
    <location>
        <begin position="370"/>
        <end position="409"/>
    </location>
</feature>
<organism evidence="3 4">
    <name type="scientific">Blastococcus aggregatus</name>
    <dbReference type="NCBI Taxonomy" id="38502"/>
    <lineage>
        <taxon>Bacteria</taxon>
        <taxon>Bacillati</taxon>
        <taxon>Actinomycetota</taxon>
        <taxon>Actinomycetes</taxon>
        <taxon>Geodermatophilales</taxon>
        <taxon>Geodermatophilaceae</taxon>
        <taxon>Blastococcus</taxon>
    </lineage>
</organism>